<gene>
    <name evidence="9" type="ORF">F6R98_03050</name>
</gene>
<feature type="transmembrane region" description="Helical" evidence="8">
    <location>
        <begin position="336"/>
        <end position="353"/>
    </location>
</feature>
<protein>
    <submittedName>
        <fullName evidence="9">MMPL family transporter</fullName>
    </submittedName>
</protein>
<dbReference type="GO" id="GO:0005886">
    <property type="term" value="C:plasma membrane"/>
    <property type="evidence" value="ECO:0007669"/>
    <property type="project" value="UniProtKB-SubCell"/>
</dbReference>
<dbReference type="GO" id="GO:0042910">
    <property type="term" value="F:xenobiotic transmembrane transporter activity"/>
    <property type="evidence" value="ECO:0007669"/>
    <property type="project" value="TreeGrafter"/>
</dbReference>
<keyword evidence="7 8" id="KW-0472">Membrane</keyword>
<feature type="transmembrane region" description="Helical" evidence="8">
    <location>
        <begin position="856"/>
        <end position="874"/>
    </location>
</feature>
<feature type="transmembrane region" description="Helical" evidence="8">
    <location>
        <begin position="360"/>
        <end position="380"/>
    </location>
</feature>
<dbReference type="AlphaFoldDB" id="A0A5Q0BF29"/>
<dbReference type="SUPFAM" id="SSF82714">
    <property type="entry name" value="Multidrug efflux transporter AcrB TolC docking domain, DN and DC subdomains"/>
    <property type="match status" value="2"/>
</dbReference>
<evidence type="ECO:0000313" key="10">
    <source>
        <dbReference type="Proteomes" id="UP000325755"/>
    </source>
</evidence>
<organism evidence="9 10">
    <name type="scientific">Candidatus Methylospira mobilis</name>
    <dbReference type="NCBI Taxonomy" id="1808979"/>
    <lineage>
        <taxon>Bacteria</taxon>
        <taxon>Pseudomonadati</taxon>
        <taxon>Pseudomonadota</taxon>
        <taxon>Gammaproteobacteria</taxon>
        <taxon>Methylococcales</taxon>
        <taxon>Methylococcaceae</taxon>
        <taxon>Candidatus Methylospira</taxon>
    </lineage>
</organism>
<dbReference type="SUPFAM" id="SSF82693">
    <property type="entry name" value="Multidrug efflux transporter AcrB pore domain, PN1, PN2, PC1 and PC2 subdomains"/>
    <property type="match status" value="3"/>
</dbReference>
<reference evidence="9 10" key="1">
    <citation type="submission" date="2019-09" db="EMBL/GenBank/DDBJ databases">
        <title>Ecophysiology of the spiral-shaped methanotroph Methylospira mobilis as revealed by the complete genome sequence.</title>
        <authorList>
            <person name="Oshkin I.Y."/>
            <person name="Dedysh S.N."/>
            <person name="Miroshnikov K."/>
            <person name="Danilova O.V."/>
            <person name="Hakobyan A."/>
            <person name="Liesack W."/>
        </authorList>
    </citation>
    <scope>NUCLEOTIDE SEQUENCE [LARGE SCALE GENOMIC DNA]</scope>
    <source>
        <strain evidence="9 10">Shm1</strain>
    </source>
</reference>
<dbReference type="InterPro" id="IPR027463">
    <property type="entry name" value="AcrB_DN_DC_subdom"/>
</dbReference>
<evidence type="ECO:0000256" key="4">
    <source>
        <dbReference type="ARBA" id="ARBA00022519"/>
    </source>
</evidence>
<dbReference type="OrthoDB" id="9759330at2"/>
<evidence type="ECO:0000256" key="2">
    <source>
        <dbReference type="ARBA" id="ARBA00022448"/>
    </source>
</evidence>
<dbReference type="Gene3D" id="1.20.1640.10">
    <property type="entry name" value="Multidrug efflux transporter AcrB transmembrane domain"/>
    <property type="match status" value="2"/>
</dbReference>
<feature type="transmembrane region" description="Helical" evidence="8">
    <location>
        <begin position="528"/>
        <end position="547"/>
    </location>
</feature>
<evidence type="ECO:0000256" key="5">
    <source>
        <dbReference type="ARBA" id="ARBA00022692"/>
    </source>
</evidence>
<feature type="transmembrane region" description="Helical" evidence="8">
    <location>
        <begin position="12"/>
        <end position="32"/>
    </location>
</feature>
<dbReference type="FunCoup" id="A0A5Q0BF29">
    <property type="interactions" value="339"/>
</dbReference>
<dbReference type="Gene3D" id="3.30.70.1440">
    <property type="entry name" value="Multidrug efflux transporter AcrB pore domain"/>
    <property type="match status" value="1"/>
</dbReference>
<feature type="transmembrane region" description="Helical" evidence="8">
    <location>
        <begin position="431"/>
        <end position="451"/>
    </location>
</feature>
<sequence length="1034" mass="111863">MNPSAPFIQRPVATTLLTLAIAFLGILAMYHLPVSPLPQIEFPTIQVSASLPGASPETMASSVATPLERQFGRIAGITEMSSSSTLGSTSVTMQFDLNRDVDGAARDVESAINAARSSLPANLPSNPSYRKVNPADSPILIMSMTSDLYNRAQLYEAASSVLQQKLSQIRGVGTVTIGGGALPAVRVELNPAYLNNYGLGLEDVRRVLSNANANSPKGILENEENSWIIQTTDQLWNAEDFGNLLVAGGARGNIRLRDVARVTEATEELRAIGFHNNKPCIVLLINRQPGANIIGTVDRILAELPNLAASIPQGMDLLPVLDRTTTIRASMEDIEFTLMLSIALVVIVVFLFLGNARTALIPSIAIPVSLIGTYGIMYLLDYSLNNLSLMALTIATGFVVDDAIVVTENITRHIEQGANAREAALKGAKEIGFTVLSISLSLTAVFIPLLMMEGIIGRLFREFSITLTAAVLISMVISLTTTPMLCSVLLKPSGVPQHGAQNRWLAQLASIESAYETALRWVLRHQPFMLAITLLTIIATGYLYTVVPKGFFPQQDTGRLMGQAMADQSASFQSMVARIKDYLRIIETDPAVDTVVAFAGSSGGNPGNQARLFASLKPLGERRASSDEIIGRLRGKLAAVPGASMFLQSPQDLRIGGRMSASQWQYTVRGTSLDELQQWGPRLQEALRNLPALADVNMDQQNGGLSATLDINRENAMRLGISTQAIDDTLYDAFGQRQVSTMYNPLNQNHVVMNVAPELWESPDTLKNIYIGAAGGKQIPLSEIAGFVPEHTPLNVNHSDQFPSVTISFNLNPAFSLGEAIEQIEQAQRDIGVPTGIQGRFQGAAQAFLGSLQSQTLLILAAIFAVYIVLGILYESYLHPVTILSTIPSAGVGALLALMLFHIELNVIGMIGIILLIGIVKKNAIMMIDFALHLERNEGMTAEQSIFRACVLRFRPIMMTTLAALLGAVPLAFGRGTGYELRQPLGISIIGGLILSQMITLFSTPVIYLYMERLKQTVPALRRAFRAKKPDYSV</sequence>
<evidence type="ECO:0000256" key="8">
    <source>
        <dbReference type="SAM" id="Phobius"/>
    </source>
</evidence>
<dbReference type="Gene3D" id="3.30.70.1430">
    <property type="entry name" value="Multidrug efflux transporter AcrB pore domain"/>
    <property type="match status" value="2"/>
</dbReference>
<dbReference type="EMBL" id="CP044205">
    <property type="protein sequence ID" value="QFY41732.1"/>
    <property type="molecule type" value="Genomic_DNA"/>
</dbReference>
<keyword evidence="4" id="KW-0997">Cell inner membrane</keyword>
<dbReference type="Gene3D" id="3.30.70.1320">
    <property type="entry name" value="Multidrug efflux transporter AcrB pore domain like"/>
    <property type="match status" value="1"/>
</dbReference>
<keyword evidence="2" id="KW-0813">Transport</keyword>
<dbReference type="Pfam" id="PF00873">
    <property type="entry name" value="ACR_tran"/>
    <property type="match status" value="1"/>
</dbReference>
<feature type="transmembrane region" description="Helical" evidence="8">
    <location>
        <begin position="954"/>
        <end position="973"/>
    </location>
</feature>
<evidence type="ECO:0000256" key="6">
    <source>
        <dbReference type="ARBA" id="ARBA00022989"/>
    </source>
</evidence>
<evidence type="ECO:0000256" key="3">
    <source>
        <dbReference type="ARBA" id="ARBA00022475"/>
    </source>
</evidence>
<dbReference type="SUPFAM" id="SSF82866">
    <property type="entry name" value="Multidrug efflux transporter AcrB transmembrane domain"/>
    <property type="match status" value="2"/>
</dbReference>
<dbReference type="PRINTS" id="PR00702">
    <property type="entry name" value="ACRIFLAVINRP"/>
</dbReference>
<dbReference type="InParanoid" id="A0A5Q0BF29"/>
<dbReference type="Gene3D" id="3.30.2090.10">
    <property type="entry name" value="Multidrug efflux transporter AcrB TolC docking domain, DN and DC subdomains"/>
    <property type="match status" value="2"/>
</dbReference>
<dbReference type="FunFam" id="3.30.70.1430:FF:000001">
    <property type="entry name" value="Efflux pump membrane transporter"/>
    <property type="match status" value="1"/>
</dbReference>
<evidence type="ECO:0000256" key="7">
    <source>
        <dbReference type="ARBA" id="ARBA00023136"/>
    </source>
</evidence>
<dbReference type="FunFam" id="1.20.1640.10:FF:000001">
    <property type="entry name" value="Efflux pump membrane transporter"/>
    <property type="match status" value="1"/>
</dbReference>
<keyword evidence="5 8" id="KW-0812">Transmembrane</keyword>
<feature type="transmembrane region" description="Helical" evidence="8">
    <location>
        <begin position="463"/>
        <end position="490"/>
    </location>
</feature>
<dbReference type="KEGG" id="mmob:F6R98_03050"/>
<dbReference type="PANTHER" id="PTHR32063:SF34">
    <property type="entry name" value="MULTIDRUG RESISTANCE PROTEIN MDTC"/>
    <property type="match status" value="1"/>
</dbReference>
<feature type="transmembrane region" description="Helical" evidence="8">
    <location>
        <begin position="894"/>
        <end position="920"/>
    </location>
</feature>
<keyword evidence="6 8" id="KW-1133">Transmembrane helix</keyword>
<dbReference type="PANTHER" id="PTHR32063">
    <property type="match status" value="1"/>
</dbReference>
<feature type="transmembrane region" description="Helical" evidence="8">
    <location>
        <begin position="985"/>
        <end position="1010"/>
    </location>
</feature>
<name>A0A5Q0BF29_9GAMM</name>
<dbReference type="RefSeq" id="WP_153247716.1">
    <property type="nucleotide sequence ID" value="NZ_CP044205.1"/>
</dbReference>
<proteinExistence type="predicted"/>
<comment type="subcellular location">
    <subcellularLocation>
        <location evidence="1">Cell inner membrane</location>
        <topology evidence="1">Multi-pass membrane protein</topology>
    </subcellularLocation>
</comment>
<dbReference type="InterPro" id="IPR001036">
    <property type="entry name" value="Acrflvin-R"/>
</dbReference>
<keyword evidence="3" id="KW-1003">Cell membrane</keyword>
<evidence type="ECO:0000313" key="9">
    <source>
        <dbReference type="EMBL" id="QFY41732.1"/>
    </source>
</evidence>
<evidence type="ECO:0000256" key="1">
    <source>
        <dbReference type="ARBA" id="ARBA00004429"/>
    </source>
</evidence>
<dbReference type="Proteomes" id="UP000325755">
    <property type="component" value="Chromosome"/>
</dbReference>
<accession>A0A5Q0BF29</accession>
<keyword evidence="10" id="KW-1185">Reference proteome</keyword>